<dbReference type="GeneID" id="101856331"/>
<feature type="region of interest" description="Disordered" evidence="4">
    <location>
        <begin position="273"/>
        <end position="324"/>
    </location>
</feature>
<comment type="similarity">
    <text evidence="2">Belongs to the SAS10 family.</text>
</comment>
<feature type="domain" description="Sas10 C-terminal" evidence="5">
    <location>
        <begin position="329"/>
        <end position="397"/>
    </location>
</feature>
<sequence>MKTKRKRNVSSKQNDRNHSGSDSNDEGNMEDIFTDEINDFTQARNKIELGAVLKDSDEEEELFALASDEDDSDEEINEWSKRLKQVKFQARLDKKKNLSDAPEKSWGQKRADFYGSGVRRKPKEAENEEEDEWLMEAREIEKLQQKMDEEMDEEDFLVTGLGQKAAKSKSGDLKVKRDLSEKYKMELQQQHYPQMEPLRAELSTCVSRVEELKDTSGWKAESQETVYRMLGAHIAFYLHLLETGQDTRGHPVLPRLLQWKKLAKVYESFPPDWLVDSEEEGPGDAEDTRGVTATGDPHSSRVRVDADSGDSEEERDDDIMEEDETAELQNRPVTYEIEKNKAKKKTAPNNPRVKHREKFRKAKIRRRGKIRDYKPELVKYRGEASGIRSGIVRSMRLK</sequence>
<evidence type="ECO:0000256" key="2">
    <source>
        <dbReference type="ARBA" id="ARBA00010979"/>
    </source>
</evidence>
<dbReference type="RefSeq" id="XP_005094902.2">
    <property type="nucleotide sequence ID" value="XM_005094845.3"/>
</dbReference>
<feature type="region of interest" description="Disordered" evidence="4">
    <location>
        <begin position="93"/>
        <end position="133"/>
    </location>
</feature>
<keyword evidence="3" id="KW-0539">Nucleus</keyword>
<evidence type="ECO:0000313" key="6">
    <source>
        <dbReference type="Proteomes" id="UP000694888"/>
    </source>
</evidence>
<dbReference type="RefSeq" id="XP_005094903.2">
    <property type="nucleotide sequence ID" value="XM_005094846.3"/>
</dbReference>
<gene>
    <name evidence="7 8" type="primary">LOC101856331</name>
</gene>
<accession>A0ABM0JJ90</accession>
<dbReference type="Proteomes" id="UP000694888">
    <property type="component" value="Unplaced"/>
</dbReference>
<reference evidence="7 8" key="1">
    <citation type="submission" date="2025-05" db="UniProtKB">
        <authorList>
            <consortium name="RefSeq"/>
        </authorList>
    </citation>
    <scope>IDENTIFICATION</scope>
</reference>
<dbReference type="InterPro" id="IPR018972">
    <property type="entry name" value="Sas10_C_dom"/>
</dbReference>
<dbReference type="PANTHER" id="PTHR13237">
    <property type="entry name" value="SOMETHING ABOUT SILENCING PROTEIN 10-RELATED"/>
    <property type="match status" value="1"/>
</dbReference>
<keyword evidence="6" id="KW-1185">Reference proteome</keyword>
<evidence type="ECO:0000313" key="8">
    <source>
        <dbReference type="RefSeq" id="XP_005094903.2"/>
    </source>
</evidence>
<evidence type="ECO:0000256" key="1">
    <source>
        <dbReference type="ARBA" id="ARBA00004123"/>
    </source>
</evidence>
<name>A0ABM0JJ90_APLCA</name>
<dbReference type="Pfam" id="PF09368">
    <property type="entry name" value="Sas10"/>
    <property type="match status" value="1"/>
</dbReference>
<proteinExistence type="inferred from homology"/>
<comment type="subcellular location">
    <subcellularLocation>
        <location evidence="1">Nucleus</location>
    </subcellularLocation>
</comment>
<evidence type="ECO:0000313" key="7">
    <source>
        <dbReference type="RefSeq" id="XP_005094902.2"/>
    </source>
</evidence>
<feature type="compositionally biased region" description="Acidic residues" evidence="4">
    <location>
        <begin position="307"/>
        <end position="324"/>
    </location>
</feature>
<protein>
    <submittedName>
        <fullName evidence="7 8">Something about silencing protein 10</fullName>
    </submittedName>
</protein>
<feature type="compositionally biased region" description="Acidic residues" evidence="4">
    <location>
        <begin position="275"/>
        <end position="285"/>
    </location>
</feature>
<dbReference type="PANTHER" id="PTHR13237:SF8">
    <property type="entry name" value="SOMETHING ABOUT SILENCING PROTEIN 10"/>
    <property type="match status" value="1"/>
</dbReference>
<feature type="compositionally biased region" description="Basic and acidic residues" evidence="4">
    <location>
        <begin position="93"/>
        <end position="103"/>
    </location>
</feature>
<evidence type="ECO:0000259" key="5">
    <source>
        <dbReference type="Pfam" id="PF09368"/>
    </source>
</evidence>
<feature type="compositionally biased region" description="Acidic residues" evidence="4">
    <location>
        <begin position="23"/>
        <end position="32"/>
    </location>
</feature>
<organism evidence="6 8">
    <name type="scientific">Aplysia californica</name>
    <name type="common">California sea hare</name>
    <dbReference type="NCBI Taxonomy" id="6500"/>
    <lineage>
        <taxon>Eukaryota</taxon>
        <taxon>Metazoa</taxon>
        <taxon>Spiralia</taxon>
        <taxon>Lophotrochozoa</taxon>
        <taxon>Mollusca</taxon>
        <taxon>Gastropoda</taxon>
        <taxon>Heterobranchia</taxon>
        <taxon>Euthyneura</taxon>
        <taxon>Tectipleura</taxon>
        <taxon>Aplysiida</taxon>
        <taxon>Aplysioidea</taxon>
        <taxon>Aplysiidae</taxon>
        <taxon>Aplysia</taxon>
    </lineage>
</organism>
<feature type="region of interest" description="Disordered" evidence="4">
    <location>
        <begin position="1"/>
        <end position="32"/>
    </location>
</feature>
<evidence type="ECO:0000256" key="4">
    <source>
        <dbReference type="SAM" id="MobiDB-lite"/>
    </source>
</evidence>
<evidence type="ECO:0000256" key="3">
    <source>
        <dbReference type="ARBA" id="ARBA00023242"/>
    </source>
</evidence>